<protein>
    <recommendedName>
        <fullName evidence="4">Cytochrome P450</fullName>
    </recommendedName>
</protein>
<evidence type="ECO:0000313" key="2">
    <source>
        <dbReference type="EMBL" id="OAX34435.1"/>
    </source>
</evidence>
<keyword evidence="3" id="KW-1185">Reference proteome</keyword>
<evidence type="ECO:0000313" key="3">
    <source>
        <dbReference type="Proteomes" id="UP000092154"/>
    </source>
</evidence>
<accession>A0A1B7MP93</accession>
<proteinExistence type="predicted"/>
<dbReference type="Proteomes" id="UP000092154">
    <property type="component" value="Unassembled WGS sequence"/>
</dbReference>
<sequence>MALSWDENTFPDASQFDPSPHLTTDGQLKDRIGNHFAFGHNRRICPSWSIANSLTRSGGSMSRS</sequence>
<dbReference type="Gene3D" id="1.10.630.10">
    <property type="entry name" value="Cytochrome P450"/>
    <property type="match status" value="1"/>
</dbReference>
<dbReference type="SUPFAM" id="SSF48264">
    <property type="entry name" value="Cytochrome P450"/>
    <property type="match status" value="1"/>
</dbReference>
<dbReference type="InParanoid" id="A0A1B7MP93"/>
<dbReference type="GO" id="GO:0005506">
    <property type="term" value="F:iron ion binding"/>
    <property type="evidence" value="ECO:0007669"/>
    <property type="project" value="InterPro"/>
</dbReference>
<dbReference type="EMBL" id="KV448612">
    <property type="protein sequence ID" value="OAX34435.1"/>
    <property type="molecule type" value="Genomic_DNA"/>
</dbReference>
<gene>
    <name evidence="2" type="ORF">K503DRAFT_774545</name>
</gene>
<name>A0A1B7MP93_9AGAM</name>
<reference evidence="2 3" key="1">
    <citation type="submission" date="2016-06" db="EMBL/GenBank/DDBJ databases">
        <title>Comparative genomics of the ectomycorrhizal sister species Rhizopogon vinicolor and Rhizopogon vesiculosus (Basidiomycota: Boletales) reveals a divergence of the mating type B locus.</title>
        <authorList>
            <consortium name="DOE Joint Genome Institute"/>
            <person name="Mujic A.B."/>
            <person name="Kuo A."/>
            <person name="Tritt A."/>
            <person name="Lipzen A."/>
            <person name="Chen C."/>
            <person name="Johnson J."/>
            <person name="Sharma A."/>
            <person name="Barry K."/>
            <person name="Grigoriev I.V."/>
            <person name="Spatafora J.W."/>
        </authorList>
    </citation>
    <scope>NUCLEOTIDE SEQUENCE [LARGE SCALE GENOMIC DNA]</scope>
    <source>
        <strain evidence="2 3">AM-OR11-026</strain>
    </source>
</reference>
<organism evidence="2 3">
    <name type="scientific">Rhizopogon vinicolor AM-OR11-026</name>
    <dbReference type="NCBI Taxonomy" id="1314800"/>
    <lineage>
        <taxon>Eukaryota</taxon>
        <taxon>Fungi</taxon>
        <taxon>Dikarya</taxon>
        <taxon>Basidiomycota</taxon>
        <taxon>Agaricomycotina</taxon>
        <taxon>Agaricomycetes</taxon>
        <taxon>Agaricomycetidae</taxon>
        <taxon>Boletales</taxon>
        <taxon>Suillineae</taxon>
        <taxon>Rhizopogonaceae</taxon>
        <taxon>Rhizopogon</taxon>
    </lineage>
</organism>
<dbReference type="OrthoDB" id="2789670at2759"/>
<evidence type="ECO:0008006" key="4">
    <source>
        <dbReference type="Google" id="ProtNLM"/>
    </source>
</evidence>
<dbReference type="GO" id="GO:0020037">
    <property type="term" value="F:heme binding"/>
    <property type="evidence" value="ECO:0007669"/>
    <property type="project" value="InterPro"/>
</dbReference>
<dbReference type="GO" id="GO:0016705">
    <property type="term" value="F:oxidoreductase activity, acting on paired donors, with incorporation or reduction of molecular oxygen"/>
    <property type="evidence" value="ECO:0007669"/>
    <property type="project" value="InterPro"/>
</dbReference>
<dbReference type="AlphaFoldDB" id="A0A1B7MP93"/>
<evidence type="ECO:0000256" key="1">
    <source>
        <dbReference type="SAM" id="MobiDB-lite"/>
    </source>
</evidence>
<dbReference type="GO" id="GO:0004497">
    <property type="term" value="F:monooxygenase activity"/>
    <property type="evidence" value="ECO:0007669"/>
    <property type="project" value="InterPro"/>
</dbReference>
<dbReference type="InterPro" id="IPR036396">
    <property type="entry name" value="Cyt_P450_sf"/>
</dbReference>
<feature type="region of interest" description="Disordered" evidence="1">
    <location>
        <begin position="1"/>
        <end position="27"/>
    </location>
</feature>